<dbReference type="InterPro" id="IPR017978">
    <property type="entry name" value="GPCR_3_C"/>
</dbReference>
<comment type="similarity">
    <text evidence="2">Belongs to the G-protein coupled receptor 3 family.</text>
</comment>
<dbReference type="GO" id="GO:0004930">
    <property type="term" value="F:G protein-coupled receptor activity"/>
    <property type="evidence" value="ECO:0007669"/>
    <property type="project" value="UniProtKB-KW"/>
</dbReference>
<feature type="transmembrane region" description="Helical" evidence="17">
    <location>
        <begin position="453"/>
        <end position="476"/>
    </location>
</feature>
<evidence type="ECO:0000313" key="19">
    <source>
        <dbReference type="EMBL" id="CAC5366032.1"/>
    </source>
</evidence>
<reference evidence="19 20" key="1">
    <citation type="submission" date="2020-06" db="EMBL/GenBank/DDBJ databases">
        <authorList>
            <person name="Li R."/>
            <person name="Bekaert M."/>
        </authorList>
    </citation>
    <scope>NUCLEOTIDE SEQUENCE [LARGE SCALE GENOMIC DNA]</scope>
    <source>
        <strain evidence="20">wild</strain>
    </source>
</reference>
<evidence type="ECO:0000256" key="17">
    <source>
        <dbReference type="SAM" id="Phobius"/>
    </source>
</evidence>
<dbReference type="Proteomes" id="UP000507470">
    <property type="component" value="Unassembled WGS sequence"/>
</dbReference>
<evidence type="ECO:0000256" key="11">
    <source>
        <dbReference type="ARBA" id="ARBA00023170"/>
    </source>
</evidence>
<keyword evidence="14" id="KW-0628">Postsynaptic cell membrane</keyword>
<keyword evidence="3" id="KW-1003">Cell membrane</keyword>
<dbReference type="AlphaFoldDB" id="A0A6J8AEA0"/>
<evidence type="ECO:0000256" key="3">
    <source>
        <dbReference type="ARBA" id="ARBA00022475"/>
    </source>
</evidence>
<keyword evidence="20" id="KW-1185">Reference proteome</keyword>
<sequence>MLSAKVTILSTPEIEDDVPGETLCLVQVDQENVTAYVKSLSTILRLNRKEKRHKTRTRDMIQWENDKEAAKLALEYVSRVEQSPCTGGTEETLDLLFNHTTWREYTQPAILTSNFLTSVILENTGSLDSLTDEILFSLVRNNVNGQSIIFGSAIAVEAGLYTKYSLFCPYAYRKNGTVFAHDISLSYNYLDSNTEWYYVLKTTDWENATRTISNIKYRSGGMSLPDQQHVLLTAKLSDGHWTKPYFDCGGGDVWMVTFSSPIFSLSGDGEPKFQGVATIDIELTNIDINQCDPDTSTFSALDVFRGTHRCPETTECSFLQGLGFKRGAYQCVCSKGYFFPDTNAEVKAFSGKDVENYLTLSNTTDFTQYTCLQCKEGCTECVDDSPCLIAVIFRPTSKLQRINLPDKELLKRFLPMMIFVSVYLLAWSIAEKGETVTLETSSLLKYDVCLSSYWLYAIQCAEVCLLLVGVYICYMVRKAPGHFNESKYITWAVYNGIILGSFLLILTHLIGHSYGPDLLYLLQGLQIQAFVTITLTLIFIPKLLALYKKEDVKRANDTFATAYASKYIRTNNIESGSSKTVGTQTYENVTPGPKEKTFWTSLTKISNNRVEPIVDHLSVPTT</sequence>
<keyword evidence="4 17" id="KW-0812">Transmembrane</keyword>
<dbReference type="EMBL" id="CACVKT020001211">
    <property type="protein sequence ID" value="CAC5366032.1"/>
    <property type="molecule type" value="Genomic_DNA"/>
</dbReference>
<feature type="domain" description="G-protein coupled receptors family 3 profile" evidence="18">
    <location>
        <begin position="465"/>
        <end position="551"/>
    </location>
</feature>
<evidence type="ECO:0000256" key="5">
    <source>
        <dbReference type="ARBA" id="ARBA00022729"/>
    </source>
</evidence>
<gene>
    <name evidence="19" type="ORF">MCOR_6489</name>
</gene>
<name>A0A6J8AEA0_MYTCO</name>
<organism evidence="19 20">
    <name type="scientific">Mytilus coruscus</name>
    <name type="common">Sea mussel</name>
    <dbReference type="NCBI Taxonomy" id="42192"/>
    <lineage>
        <taxon>Eukaryota</taxon>
        <taxon>Metazoa</taxon>
        <taxon>Spiralia</taxon>
        <taxon>Lophotrochozoa</taxon>
        <taxon>Mollusca</taxon>
        <taxon>Bivalvia</taxon>
        <taxon>Autobranchia</taxon>
        <taxon>Pteriomorphia</taxon>
        <taxon>Mytilida</taxon>
        <taxon>Mytiloidea</taxon>
        <taxon>Mytilidae</taxon>
        <taxon>Mytilinae</taxon>
        <taxon>Mytilus</taxon>
    </lineage>
</organism>
<evidence type="ECO:0000256" key="13">
    <source>
        <dbReference type="ARBA" id="ARBA00023224"/>
    </source>
</evidence>
<evidence type="ECO:0000256" key="7">
    <source>
        <dbReference type="ARBA" id="ARBA00023018"/>
    </source>
</evidence>
<accession>A0A6J8AEA0</accession>
<dbReference type="PANTHER" id="PTHR32546">
    <property type="entry name" value="G-PROTEIN COUPLED RECEPTOR 158-RELATED"/>
    <property type="match status" value="1"/>
</dbReference>
<dbReference type="GO" id="GO:0043005">
    <property type="term" value="C:neuron projection"/>
    <property type="evidence" value="ECO:0007669"/>
    <property type="project" value="UniProtKB-SubCell"/>
</dbReference>
<evidence type="ECO:0000256" key="15">
    <source>
        <dbReference type="ARBA" id="ARBA00023273"/>
    </source>
</evidence>
<dbReference type="PANTHER" id="PTHR32546:SF26">
    <property type="entry name" value="SMOG, ISOFORM D"/>
    <property type="match status" value="1"/>
</dbReference>
<comment type="subcellular location">
    <subcellularLocation>
        <location evidence="1">Cell projection</location>
        <location evidence="1">Neuron projection</location>
    </subcellularLocation>
    <subcellularLocation>
        <location evidence="16">Postsynaptic cell membrane</location>
        <topology evidence="16">Multi-pass membrane protein</topology>
    </subcellularLocation>
</comment>
<keyword evidence="13" id="KW-0807">Transducer</keyword>
<dbReference type="PROSITE" id="PS50259">
    <property type="entry name" value="G_PROTEIN_RECEP_F3_4"/>
    <property type="match status" value="1"/>
</dbReference>
<keyword evidence="12" id="KW-0325">Glycoprotein</keyword>
<keyword evidence="6 17" id="KW-1133">Transmembrane helix</keyword>
<evidence type="ECO:0000256" key="14">
    <source>
        <dbReference type="ARBA" id="ARBA00023257"/>
    </source>
</evidence>
<dbReference type="Pfam" id="PF22572">
    <property type="entry name" value="GPR158_179_EC"/>
    <property type="match status" value="1"/>
</dbReference>
<dbReference type="Pfam" id="PF00003">
    <property type="entry name" value="7tm_3"/>
    <property type="match status" value="1"/>
</dbReference>
<evidence type="ECO:0000259" key="18">
    <source>
        <dbReference type="PROSITE" id="PS50259"/>
    </source>
</evidence>
<keyword evidence="15" id="KW-0966">Cell projection</keyword>
<protein>
    <submittedName>
        <fullName evidence="19">GPR158</fullName>
    </submittedName>
</protein>
<feature type="transmembrane region" description="Helical" evidence="17">
    <location>
        <begin position="488"/>
        <end position="507"/>
    </location>
</feature>
<dbReference type="Gene3D" id="3.30.450.20">
    <property type="entry name" value="PAS domain"/>
    <property type="match status" value="1"/>
</dbReference>
<evidence type="ECO:0000256" key="9">
    <source>
        <dbReference type="ARBA" id="ARBA00023136"/>
    </source>
</evidence>
<proteinExistence type="inferred from homology"/>
<dbReference type="GO" id="GO:0045211">
    <property type="term" value="C:postsynaptic membrane"/>
    <property type="evidence" value="ECO:0007669"/>
    <property type="project" value="UniProtKB-SubCell"/>
</dbReference>
<dbReference type="OrthoDB" id="2129233at2759"/>
<evidence type="ECO:0000313" key="20">
    <source>
        <dbReference type="Proteomes" id="UP000507470"/>
    </source>
</evidence>
<evidence type="ECO:0000256" key="8">
    <source>
        <dbReference type="ARBA" id="ARBA00023040"/>
    </source>
</evidence>
<evidence type="ECO:0000256" key="12">
    <source>
        <dbReference type="ARBA" id="ARBA00023180"/>
    </source>
</evidence>
<keyword evidence="5" id="KW-0732">Signal</keyword>
<evidence type="ECO:0000256" key="4">
    <source>
        <dbReference type="ARBA" id="ARBA00022692"/>
    </source>
</evidence>
<evidence type="ECO:0000256" key="16">
    <source>
        <dbReference type="ARBA" id="ARBA00034104"/>
    </source>
</evidence>
<evidence type="ECO:0000256" key="2">
    <source>
        <dbReference type="ARBA" id="ARBA00007242"/>
    </source>
</evidence>
<evidence type="ECO:0000256" key="1">
    <source>
        <dbReference type="ARBA" id="ARBA00004487"/>
    </source>
</evidence>
<keyword evidence="8" id="KW-0297">G-protein coupled receptor</keyword>
<dbReference type="InterPro" id="IPR054714">
    <property type="entry name" value="GPR158_179_extracellular"/>
</dbReference>
<keyword evidence="9 17" id="KW-0472">Membrane</keyword>
<feature type="transmembrane region" description="Helical" evidence="17">
    <location>
        <begin position="527"/>
        <end position="547"/>
    </location>
</feature>
<evidence type="ECO:0000256" key="10">
    <source>
        <dbReference type="ARBA" id="ARBA00023157"/>
    </source>
</evidence>
<keyword evidence="10" id="KW-1015">Disulfide bond</keyword>
<dbReference type="InterPro" id="IPR043458">
    <property type="entry name" value="GPR158/179"/>
</dbReference>
<evidence type="ECO:0000256" key="6">
    <source>
        <dbReference type="ARBA" id="ARBA00022989"/>
    </source>
</evidence>
<dbReference type="CDD" id="cd12913">
    <property type="entry name" value="PDC1_MCP_like"/>
    <property type="match status" value="1"/>
</dbReference>
<keyword evidence="7" id="KW-0770">Synapse</keyword>
<keyword evidence="11" id="KW-0675">Receptor</keyword>